<accession>U2E554</accession>
<proteinExistence type="predicted"/>
<name>U2E554_9EURY</name>
<feature type="transmembrane region" description="Helical" evidence="1">
    <location>
        <begin position="16"/>
        <end position="35"/>
    </location>
</feature>
<gene>
    <name evidence="2" type="ORF">HLRTI_000394</name>
</gene>
<reference evidence="2 3" key="2">
    <citation type="journal article" date="2013" name="PLoS ONE">
        <title>INDIGO - INtegrated Data Warehouse of MIcrobial GenOmes with Examples from the Red Sea Extremophiles.</title>
        <authorList>
            <person name="Alam I."/>
            <person name="Antunes A."/>
            <person name="Kamau A.A."/>
            <person name="Ba Alawi W."/>
            <person name="Kalkatawi M."/>
            <person name="Stingl U."/>
            <person name="Bajic V.B."/>
        </authorList>
    </citation>
    <scope>NUCLEOTIDE SEQUENCE [LARGE SCALE GENOMIC DNA]</scope>
    <source>
        <strain evidence="2 3">SARL4B</strain>
    </source>
</reference>
<keyword evidence="1" id="KW-0812">Transmembrane</keyword>
<protein>
    <submittedName>
        <fullName evidence="2">Uncharacterized protein</fullName>
    </submittedName>
</protein>
<dbReference type="Proteomes" id="UP000003861">
    <property type="component" value="Unassembled WGS sequence"/>
</dbReference>
<keyword evidence="1" id="KW-0472">Membrane</keyword>
<sequence length="39" mass="4282">MSTAHTQMTIGDKAKALISSFLIFLSMAYPMAWVFTTGI</sequence>
<organism evidence="2 3">
    <name type="scientific">Halorhabdus tiamatea SARL4B</name>
    <dbReference type="NCBI Taxonomy" id="1033806"/>
    <lineage>
        <taxon>Archaea</taxon>
        <taxon>Methanobacteriati</taxon>
        <taxon>Methanobacteriota</taxon>
        <taxon>Stenosarchaea group</taxon>
        <taxon>Halobacteria</taxon>
        <taxon>Halobacteriales</taxon>
        <taxon>Haloarculaceae</taxon>
        <taxon>Halorhabdus</taxon>
    </lineage>
</organism>
<dbReference type="EMBL" id="AFNT02000003">
    <property type="protein sequence ID" value="ERJ07353.1"/>
    <property type="molecule type" value="Genomic_DNA"/>
</dbReference>
<keyword evidence="1" id="KW-1133">Transmembrane helix</keyword>
<evidence type="ECO:0000313" key="3">
    <source>
        <dbReference type="Proteomes" id="UP000003861"/>
    </source>
</evidence>
<evidence type="ECO:0000313" key="2">
    <source>
        <dbReference type="EMBL" id="ERJ07353.1"/>
    </source>
</evidence>
<reference evidence="2 3" key="1">
    <citation type="journal article" date="2011" name="J. Bacteriol.">
        <title>Genome sequence of Halorhabdus tiamatea, the first archaeon isolated from a deep-sea anoxic brine lake.</title>
        <authorList>
            <person name="Antunes A."/>
            <person name="Alam I."/>
            <person name="Bajic V.B."/>
            <person name="Stingl U."/>
        </authorList>
    </citation>
    <scope>NUCLEOTIDE SEQUENCE [LARGE SCALE GENOMIC DNA]</scope>
    <source>
        <strain evidence="2 3">SARL4B</strain>
    </source>
</reference>
<comment type="caution">
    <text evidence="2">The sequence shown here is derived from an EMBL/GenBank/DDBJ whole genome shotgun (WGS) entry which is preliminary data.</text>
</comment>
<evidence type="ECO:0000256" key="1">
    <source>
        <dbReference type="SAM" id="Phobius"/>
    </source>
</evidence>
<dbReference type="AlphaFoldDB" id="U2E554"/>